<name>A0A380GZ06_9STAP</name>
<dbReference type="CDD" id="cd08545">
    <property type="entry name" value="YcnI_like"/>
    <property type="match status" value="1"/>
</dbReference>
<evidence type="ECO:0000256" key="3">
    <source>
        <dbReference type="SAM" id="SignalP"/>
    </source>
</evidence>
<keyword evidence="2" id="KW-0472">Membrane</keyword>
<evidence type="ECO:0000256" key="1">
    <source>
        <dbReference type="SAM" id="MobiDB-lite"/>
    </source>
</evidence>
<dbReference type="GeneID" id="63934895"/>
<feature type="chain" id="PRO_5016781060" evidence="3">
    <location>
        <begin position="25"/>
        <end position="198"/>
    </location>
</feature>
<gene>
    <name evidence="5" type="ORF">NCTC11807_00686</name>
</gene>
<accession>A0A380GZ06</accession>
<proteinExistence type="predicted"/>
<feature type="region of interest" description="Disordered" evidence="1">
    <location>
        <begin position="138"/>
        <end position="168"/>
    </location>
</feature>
<evidence type="ECO:0000313" key="6">
    <source>
        <dbReference type="Proteomes" id="UP000255425"/>
    </source>
</evidence>
<dbReference type="Proteomes" id="UP000255425">
    <property type="component" value="Unassembled WGS sequence"/>
</dbReference>
<sequence length="198" mass="22042">MLRKLLSLTIILFFTLGCYKHADAHVTLNPNESEPESYDKYDVRVPVEQDNNTVKVELEIPKGLNVSNVQPVEGFKHHFTKDNKGNIMKITWTATGKGLGPNEFIEFPIVVANPKSEGTFKWKAYQTYDNGDVVKWTDKENSEHPAPTTTVKKGANSNGSKDDSQSTNSGGSIALWIVSIMAIIISLVALFKHARHKN</sequence>
<organism evidence="5 6">
    <name type="scientific">Staphylococcus saccharolyticus</name>
    <dbReference type="NCBI Taxonomy" id="33028"/>
    <lineage>
        <taxon>Bacteria</taxon>
        <taxon>Bacillati</taxon>
        <taxon>Bacillota</taxon>
        <taxon>Bacilli</taxon>
        <taxon>Bacillales</taxon>
        <taxon>Staphylococcaceae</taxon>
        <taxon>Staphylococcus</taxon>
    </lineage>
</organism>
<keyword evidence="6" id="KW-1185">Reference proteome</keyword>
<dbReference type="Gene3D" id="2.60.40.2230">
    <property type="entry name" value="Uncharacterised protein YcnI-like PF07987, DUF1775"/>
    <property type="match status" value="1"/>
</dbReference>
<dbReference type="EMBL" id="UHDZ01000001">
    <property type="protein sequence ID" value="SUM68948.1"/>
    <property type="molecule type" value="Genomic_DNA"/>
</dbReference>
<feature type="transmembrane region" description="Helical" evidence="2">
    <location>
        <begin position="173"/>
        <end position="191"/>
    </location>
</feature>
<evidence type="ECO:0000256" key="2">
    <source>
        <dbReference type="SAM" id="Phobius"/>
    </source>
</evidence>
<feature type="compositionally biased region" description="Polar residues" evidence="1">
    <location>
        <begin position="147"/>
        <end position="168"/>
    </location>
</feature>
<dbReference type="InterPro" id="IPR012533">
    <property type="entry name" value="YcnI-copper_dom"/>
</dbReference>
<keyword evidence="2" id="KW-1133">Transmembrane helix</keyword>
<dbReference type="PROSITE" id="PS51257">
    <property type="entry name" value="PROKAR_LIPOPROTEIN"/>
    <property type="match status" value="1"/>
</dbReference>
<dbReference type="Pfam" id="PF07987">
    <property type="entry name" value="DUF1775"/>
    <property type="match status" value="1"/>
</dbReference>
<dbReference type="InterPro" id="IPR038507">
    <property type="entry name" value="YcnI-like_sf"/>
</dbReference>
<evidence type="ECO:0000259" key="4">
    <source>
        <dbReference type="Pfam" id="PF07987"/>
    </source>
</evidence>
<protein>
    <submittedName>
        <fullName evidence="5">Uncharacterized protein conserved in bacteria</fullName>
    </submittedName>
</protein>
<feature type="signal peptide" evidence="3">
    <location>
        <begin position="1"/>
        <end position="24"/>
    </location>
</feature>
<keyword evidence="3" id="KW-0732">Signal</keyword>
<dbReference type="RefSeq" id="WP_115312750.1">
    <property type="nucleotide sequence ID" value="NZ_CP066042.1"/>
</dbReference>
<feature type="domain" description="YncI copper-binding" evidence="4">
    <location>
        <begin position="25"/>
        <end position="150"/>
    </location>
</feature>
<dbReference type="AlphaFoldDB" id="A0A380GZ06"/>
<reference evidence="5 6" key="1">
    <citation type="submission" date="2018-06" db="EMBL/GenBank/DDBJ databases">
        <authorList>
            <consortium name="Pathogen Informatics"/>
            <person name="Doyle S."/>
        </authorList>
    </citation>
    <scope>NUCLEOTIDE SEQUENCE [LARGE SCALE GENOMIC DNA]</scope>
    <source>
        <strain evidence="5 6">NCTC11807</strain>
    </source>
</reference>
<keyword evidence="2" id="KW-0812">Transmembrane</keyword>
<evidence type="ECO:0000313" key="5">
    <source>
        <dbReference type="EMBL" id="SUM68948.1"/>
    </source>
</evidence>